<feature type="domain" description="HMG box" evidence="1">
    <location>
        <begin position="1"/>
        <end position="37"/>
    </location>
</feature>
<organism evidence="2 3">
    <name type="scientific">Kipferlia bialata</name>
    <dbReference type="NCBI Taxonomy" id="797122"/>
    <lineage>
        <taxon>Eukaryota</taxon>
        <taxon>Metamonada</taxon>
        <taxon>Carpediemonas-like organisms</taxon>
        <taxon>Kipferlia</taxon>
    </lineage>
</organism>
<feature type="non-terminal residue" evidence="2">
    <location>
        <position position="1"/>
    </location>
</feature>
<dbReference type="Pfam" id="PF00505">
    <property type="entry name" value="HMG_box"/>
    <property type="match status" value="1"/>
</dbReference>
<name>A0A9K3DD84_9EUKA</name>
<dbReference type="SUPFAM" id="SSF47095">
    <property type="entry name" value="HMG-box"/>
    <property type="match status" value="1"/>
</dbReference>
<dbReference type="EMBL" id="BDIP01011202">
    <property type="protein sequence ID" value="GIQ93017.1"/>
    <property type="molecule type" value="Genomic_DNA"/>
</dbReference>
<dbReference type="Proteomes" id="UP000265618">
    <property type="component" value="Unassembled WGS sequence"/>
</dbReference>
<evidence type="ECO:0000313" key="2">
    <source>
        <dbReference type="EMBL" id="GIQ93017.1"/>
    </source>
</evidence>
<comment type="caution">
    <text evidence="2">The sequence shown here is derived from an EMBL/GenBank/DDBJ whole genome shotgun (WGS) entry which is preliminary data.</text>
</comment>
<protein>
    <recommendedName>
        <fullName evidence="1">HMG box domain-containing protein</fullName>
    </recommendedName>
</protein>
<dbReference type="InterPro" id="IPR036910">
    <property type="entry name" value="HMG_box_dom_sf"/>
</dbReference>
<feature type="non-terminal residue" evidence="2">
    <location>
        <position position="41"/>
    </location>
</feature>
<proteinExistence type="predicted"/>
<dbReference type="AlphaFoldDB" id="A0A9K3DD84"/>
<keyword evidence="3" id="KW-1185">Reference proteome</keyword>
<reference evidence="2 3" key="1">
    <citation type="journal article" date="2018" name="PLoS ONE">
        <title>The draft genome of Kipferlia bialata reveals reductive genome evolution in fornicate parasites.</title>
        <authorList>
            <person name="Tanifuji G."/>
            <person name="Takabayashi S."/>
            <person name="Kume K."/>
            <person name="Takagi M."/>
            <person name="Nakayama T."/>
            <person name="Kamikawa R."/>
            <person name="Inagaki Y."/>
            <person name="Hashimoto T."/>
        </authorList>
    </citation>
    <scope>NUCLEOTIDE SEQUENCE [LARGE SCALE GENOMIC DNA]</scope>
    <source>
        <strain evidence="2">NY0173</strain>
    </source>
</reference>
<evidence type="ECO:0000313" key="3">
    <source>
        <dbReference type="Proteomes" id="UP000265618"/>
    </source>
</evidence>
<dbReference type="InterPro" id="IPR009071">
    <property type="entry name" value="HMG_box_dom"/>
</dbReference>
<accession>A0A9K3DD84</accession>
<evidence type="ECO:0000259" key="1">
    <source>
        <dbReference type="Pfam" id="PF00505"/>
    </source>
</evidence>
<dbReference type="Gene3D" id="1.10.30.10">
    <property type="entry name" value="High mobility group box domain"/>
    <property type="match status" value="1"/>
</dbReference>
<gene>
    <name evidence="2" type="ORF">KIPB_017169</name>
</gene>
<sequence length="41" mass="4766">EFPELNPKEVVSKVAERYRALSKEDKAPFVKQYEKAKVLSL</sequence>
<dbReference type="CDD" id="cd00084">
    <property type="entry name" value="HMG-box_SF"/>
    <property type="match status" value="1"/>
</dbReference>